<accession>A0A5C1AN41</accession>
<organism evidence="1 2">
    <name type="scientific">Limnoglobus roseus</name>
    <dbReference type="NCBI Taxonomy" id="2598579"/>
    <lineage>
        <taxon>Bacteria</taxon>
        <taxon>Pseudomonadati</taxon>
        <taxon>Planctomycetota</taxon>
        <taxon>Planctomycetia</taxon>
        <taxon>Gemmatales</taxon>
        <taxon>Gemmataceae</taxon>
        <taxon>Limnoglobus</taxon>
    </lineage>
</organism>
<dbReference type="KEGG" id="lrs:PX52LOC_05657"/>
<dbReference type="AlphaFoldDB" id="A0A5C1AN41"/>
<reference evidence="2" key="1">
    <citation type="submission" date="2019-08" db="EMBL/GenBank/DDBJ databases">
        <title>Limnoglobus roseus gen. nov., sp. nov., a novel freshwater planctomycete with a giant genome from the family Gemmataceae.</title>
        <authorList>
            <person name="Kulichevskaya I.S."/>
            <person name="Naumoff D.G."/>
            <person name="Miroshnikov K."/>
            <person name="Ivanova A."/>
            <person name="Philippov D.A."/>
            <person name="Hakobyan A."/>
            <person name="Rijpstra I.C."/>
            <person name="Sinninghe Damste J.S."/>
            <person name="Liesack W."/>
            <person name="Dedysh S.N."/>
        </authorList>
    </citation>
    <scope>NUCLEOTIDE SEQUENCE [LARGE SCALE GENOMIC DNA]</scope>
    <source>
        <strain evidence="2">PX52</strain>
    </source>
</reference>
<dbReference type="EMBL" id="CP042425">
    <property type="protein sequence ID" value="QEL18624.1"/>
    <property type="molecule type" value="Genomic_DNA"/>
</dbReference>
<proteinExistence type="predicted"/>
<sequence length="91" mass="9928">MPIRFSSRVIPGVFIAGTAYLLTSTMVEYRRYADQLDHSSRQLTDLELRAEVVQYEQAAMGVLHPRPPVLPAVAVHAGAASPETAPPAKEL</sequence>
<evidence type="ECO:0000313" key="2">
    <source>
        <dbReference type="Proteomes" id="UP000324974"/>
    </source>
</evidence>
<dbReference type="RefSeq" id="WP_149113106.1">
    <property type="nucleotide sequence ID" value="NZ_CP042425.1"/>
</dbReference>
<evidence type="ECO:0000313" key="1">
    <source>
        <dbReference type="EMBL" id="QEL18624.1"/>
    </source>
</evidence>
<dbReference type="Proteomes" id="UP000324974">
    <property type="component" value="Chromosome"/>
</dbReference>
<protein>
    <submittedName>
        <fullName evidence="1">Uncharacterized protein</fullName>
    </submittedName>
</protein>
<gene>
    <name evidence="1" type="ORF">PX52LOC_05657</name>
</gene>
<name>A0A5C1AN41_9BACT</name>
<keyword evidence="2" id="KW-1185">Reference proteome</keyword>